<evidence type="ECO:0000256" key="2">
    <source>
        <dbReference type="ARBA" id="ARBA00012247"/>
    </source>
</evidence>
<protein>
    <recommendedName>
        <fullName evidence="2">glycerophosphodiester phosphodiesterase</fullName>
        <ecNumber evidence="2">3.1.4.46</ecNumber>
    </recommendedName>
</protein>
<evidence type="ECO:0000313" key="9">
    <source>
        <dbReference type="EMBL" id="MBB6170263.1"/>
    </source>
</evidence>
<name>A0A7W9YDR8_9ACTN</name>
<evidence type="ECO:0000256" key="6">
    <source>
        <dbReference type="ARBA" id="ARBA00047512"/>
    </source>
</evidence>
<keyword evidence="10" id="KW-1185">Reference proteome</keyword>
<accession>A0A7W9YDR8</accession>
<dbReference type="PROSITE" id="PS51704">
    <property type="entry name" value="GP_PDE"/>
    <property type="match status" value="1"/>
</dbReference>
<evidence type="ECO:0000256" key="1">
    <source>
        <dbReference type="ARBA" id="ARBA00007277"/>
    </source>
</evidence>
<comment type="similarity">
    <text evidence="1">Belongs to the glycerophosphoryl diester phosphodiesterase family.</text>
</comment>
<keyword evidence="4" id="KW-0319">Glycerol metabolism</keyword>
<evidence type="ECO:0000259" key="8">
    <source>
        <dbReference type="PROSITE" id="PS51704"/>
    </source>
</evidence>
<feature type="signal peptide" evidence="7">
    <location>
        <begin position="1"/>
        <end position="31"/>
    </location>
</feature>
<dbReference type="AlphaFoldDB" id="A0A7W9YDR8"/>
<dbReference type="EMBL" id="JACHDS010000001">
    <property type="protein sequence ID" value="MBB6170263.1"/>
    <property type="molecule type" value="Genomic_DNA"/>
</dbReference>
<dbReference type="PANTHER" id="PTHR43620:SF7">
    <property type="entry name" value="GLYCEROPHOSPHODIESTER PHOSPHODIESTERASE GDPD5-RELATED"/>
    <property type="match status" value="1"/>
</dbReference>
<dbReference type="GO" id="GO:0042597">
    <property type="term" value="C:periplasmic space"/>
    <property type="evidence" value="ECO:0007669"/>
    <property type="project" value="TreeGrafter"/>
</dbReference>
<gene>
    <name evidence="9" type="ORF">HNR23_000323</name>
</gene>
<proteinExistence type="inferred from homology"/>
<dbReference type="GO" id="GO:0008889">
    <property type="term" value="F:glycerophosphodiester phosphodiesterase activity"/>
    <property type="evidence" value="ECO:0007669"/>
    <property type="project" value="UniProtKB-EC"/>
</dbReference>
<reference evidence="9 10" key="1">
    <citation type="submission" date="2020-08" db="EMBL/GenBank/DDBJ databases">
        <title>Sequencing the genomes of 1000 actinobacteria strains.</title>
        <authorList>
            <person name="Klenk H.-P."/>
        </authorList>
    </citation>
    <scope>NUCLEOTIDE SEQUENCE [LARGE SCALE GENOMIC DNA]</scope>
    <source>
        <strain evidence="9 10">DSM 46659</strain>
    </source>
</reference>
<dbReference type="Gene3D" id="3.20.20.190">
    <property type="entry name" value="Phosphatidylinositol (PI) phosphodiesterase"/>
    <property type="match status" value="1"/>
</dbReference>
<evidence type="ECO:0000256" key="5">
    <source>
        <dbReference type="ARBA" id="ARBA00022801"/>
    </source>
</evidence>
<dbReference type="SUPFAM" id="SSF51695">
    <property type="entry name" value="PLC-like phosphodiesterases"/>
    <property type="match status" value="1"/>
</dbReference>
<dbReference type="InterPro" id="IPR030395">
    <property type="entry name" value="GP_PDE_dom"/>
</dbReference>
<feature type="chain" id="PRO_5031396933" description="glycerophosphodiester phosphodiesterase" evidence="7">
    <location>
        <begin position="32"/>
        <end position="371"/>
    </location>
</feature>
<comment type="caution">
    <text evidence="9">The sequence shown here is derived from an EMBL/GenBank/DDBJ whole genome shotgun (WGS) entry which is preliminary data.</text>
</comment>
<dbReference type="Proteomes" id="UP000546642">
    <property type="component" value="Unassembled WGS sequence"/>
</dbReference>
<dbReference type="Pfam" id="PF03009">
    <property type="entry name" value="GDPD"/>
    <property type="match status" value="1"/>
</dbReference>
<evidence type="ECO:0000256" key="3">
    <source>
        <dbReference type="ARBA" id="ARBA00022729"/>
    </source>
</evidence>
<dbReference type="InterPro" id="IPR017946">
    <property type="entry name" value="PLC-like_Pdiesterase_TIM-brl"/>
</dbReference>
<evidence type="ECO:0000256" key="7">
    <source>
        <dbReference type="SAM" id="SignalP"/>
    </source>
</evidence>
<dbReference type="GO" id="GO:0006071">
    <property type="term" value="P:glycerol metabolic process"/>
    <property type="evidence" value="ECO:0007669"/>
    <property type="project" value="UniProtKB-KW"/>
</dbReference>
<evidence type="ECO:0000313" key="10">
    <source>
        <dbReference type="Proteomes" id="UP000546642"/>
    </source>
</evidence>
<sequence length="371" mass="40938">MPRSTPAPSRIALTAPVIALGLLAGVAPAAAAPAEPPQARQEAQVAPIVDVPWVIAHRGASAYRPEHTLPAYELAVRQRADVLEPDLVPTSDGHLIARHENELSDSTDVADRAEFADRRTTKTIDGRQVTGWFSEDFTLTEVKRLRAVERLPDIRPRSARHDGKYEVATFEEVLDLRDDAARRTGRDIMVMPEIKHGAYFDSIGLDAEALLAEVLDERGLNHPDAPVAVQSFEPDSVRELGERVEVTLIQLIGSRQQHLTTPEALDEIATYADAIGPDLRWVLPIGDDGLPGEPTPLVSDAHDRGLLVTPWTLRSENAFLPAGYRKGDDPSAHGDHRGYYIEVLRTGVDGVFTDNPDHLYKARMHFLKEQR</sequence>
<evidence type="ECO:0000256" key="4">
    <source>
        <dbReference type="ARBA" id="ARBA00022798"/>
    </source>
</evidence>
<keyword evidence="5 9" id="KW-0378">Hydrolase</keyword>
<keyword evidence="3 7" id="KW-0732">Signal</keyword>
<comment type="catalytic activity">
    <reaction evidence="6">
        <text>a sn-glycero-3-phosphodiester + H2O = an alcohol + sn-glycerol 3-phosphate + H(+)</text>
        <dbReference type="Rhea" id="RHEA:12969"/>
        <dbReference type="ChEBI" id="CHEBI:15377"/>
        <dbReference type="ChEBI" id="CHEBI:15378"/>
        <dbReference type="ChEBI" id="CHEBI:30879"/>
        <dbReference type="ChEBI" id="CHEBI:57597"/>
        <dbReference type="ChEBI" id="CHEBI:83408"/>
        <dbReference type="EC" id="3.1.4.46"/>
    </reaction>
</comment>
<dbReference type="GO" id="GO:0006629">
    <property type="term" value="P:lipid metabolic process"/>
    <property type="evidence" value="ECO:0007669"/>
    <property type="project" value="InterPro"/>
</dbReference>
<dbReference type="RefSeq" id="WP_184072796.1">
    <property type="nucleotide sequence ID" value="NZ_JACHDS010000001.1"/>
</dbReference>
<feature type="domain" description="GP-PDE" evidence="8">
    <location>
        <begin position="52"/>
        <end position="363"/>
    </location>
</feature>
<dbReference type="EC" id="3.1.4.46" evidence="2"/>
<organism evidence="9 10">
    <name type="scientific">Nocardiopsis mwathae</name>
    <dbReference type="NCBI Taxonomy" id="1472723"/>
    <lineage>
        <taxon>Bacteria</taxon>
        <taxon>Bacillati</taxon>
        <taxon>Actinomycetota</taxon>
        <taxon>Actinomycetes</taxon>
        <taxon>Streptosporangiales</taxon>
        <taxon>Nocardiopsidaceae</taxon>
        <taxon>Nocardiopsis</taxon>
    </lineage>
</organism>
<dbReference type="PANTHER" id="PTHR43620">
    <property type="entry name" value="GLYCEROPHOSPHORYL DIESTER PHOSPHODIESTERASE"/>
    <property type="match status" value="1"/>
</dbReference>